<keyword evidence="7" id="KW-0472">Membrane</keyword>
<comment type="caution">
    <text evidence="10">The sequence shown here is derived from an EMBL/GenBank/DDBJ whole genome shotgun (WGS) entry which is preliminary data.</text>
</comment>
<keyword evidence="4 7" id="KW-1133">Transmembrane helix</keyword>
<evidence type="ECO:0000259" key="8">
    <source>
        <dbReference type="Pfam" id="PF03799"/>
    </source>
</evidence>
<evidence type="ECO:0000256" key="1">
    <source>
        <dbReference type="ARBA" id="ARBA00022475"/>
    </source>
</evidence>
<dbReference type="GO" id="GO:0005886">
    <property type="term" value="C:plasma membrane"/>
    <property type="evidence" value="ECO:0007669"/>
    <property type="project" value="TreeGrafter"/>
</dbReference>
<keyword evidence="11" id="KW-1185">Reference proteome</keyword>
<evidence type="ECO:0000259" key="9">
    <source>
        <dbReference type="Pfam" id="PF08478"/>
    </source>
</evidence>
<feature type="transmembrane region" description="Helical" evidence="7">
    <location>
        <begin position="142"/>
        <end position="164"/>
    </location>
</feature>
<gene>
    <name evidence="10" type="ORF">D2E23_0738</name>
</gene>
<evidence type="ECO:0000313" key="10">
    <source>
        <dbReference type="EMBL" id="RSX51475.1"/>
    </source>
</evidence>
<dbReference type="Pfam" id="PF08478">
    <property type="entry name" value="POTRA_1"/>
    <property type="match status" value="1"/>
</dbReference>
<dbReference type="Pfam" id="PF03799">
    <property type="entry name" value="FtsQ_DivIB_C"/>
    <property type="match status" value="1"/>
</dbReference>
<accession>A0A430FEZ9</accession>
<protein>
    <submittedName>
        <fullName evidence="10">Cell division protein FtsQ</fullName>
    </submittedName>
</protein>
<feature type="compositionally biased region" description="Polar residues" evidence="6">
    <location>
        <begin position="21"/>
        <end position="30"/>
    </location>
</feature>
<feature type="compositionally biased region" description="Basic and acidic residues" evidence="6">
    <location>
        <begin position="83"/>
        <end position="94"/>
    </location>
</feature>
<dbReference type="Gene3D" id="3.40.50.10960">
    <property type="match status" value="1"/>
</dbReference>
<name>A0A430FEZ9_9BIFI</name>
<dbReference type="Proteomes" id="UP000288607">
    <property type="component" value="Unassembled WGS sequence"/>
</dbReference>
<evidence type="ECO:0000256" key="3">
    <source>
        <dbReference type="ARBA" id="ARBA00022692"/>
    </source>
</evidence>
<feature type="compositionally biased region" description="Low complexity" evidence="6">
    <location>
        <begin position="71"/>
        <end position="82"/>
    </location>
</feature>
<feature type="compositionally biased region" description="Low complexity" evidence="6">
    <location>
        <begin position="45"/>
        <end position="62"/>
    </location>
</feature>
<dbReference type="InterPro" id="IPR050487">
    <property type="entry name" value="FtsQ_DivIB"/>
</dbReference>
<feature type="compositionally biased region" description="Low complexity" evidence="6">
    <location>
        <begin position="1"/>
        <end position="11"/>
    </location>
</feature>
<feature type="domain" description="POTRA" evidence="9">
    <location>
        <begin position="174"/>
        <end position="238"/>
    </location>
</feature>
<dbReference type="EMBL" id="QXGJ01000003">
    <property type="protein sequence ID" value="RSX51475.1"/>
    <property type="molecule type" value="Genomic_DNA"/>
</dbReference>
<dbReference type="InterPro" id="IPR005548">
    <property type="entry name" value="Cell_div_FtsQ/DivIB_C"/>
</dbReference>
<dbReference type="Gene3D" id="3.10.20.310">
    <property type="entry name" value="membrane protein fhac"/>
    <property type="match status" value="1"/>
</dbReference>
<evidence type="ECO:0000313" key="11">
    <source>
        <dbReference type="Proteomes" id="UP000288607"/>
    </source>
</evidence>
<organism evidence="10 11">
    <name type="scientific">Bifidobacterium callimiconis</name>
    <dbReference type="NCBI Taxonomy" id="2306973"/>
    <lineage>
        <taxon>Bacteria</taxon>
        <taxon>Bacillati</taxon>
        <taxon>Actinomycetota</taxon>
        <taxon>Actinomycetes</taxon>
        <taxon>Bifidobacteriales</taxon>
        <taxon>Bifidobacteriaceae</taxon>
        <taxon>Bifidobacterium</taxon>
    </lineage>
</organism>
<evidence type="ECO:0000256" key="5">
    <source>
        <dbReference type="ARBA" id="ARBA00023306"/>
    </source>
</evidence>
<keyword evidence="5" id="KW-0131">Cell cycle</keyword>
<dbReference type="PANTHER" id="PTHR37820:SF1">
    <property type="entry name" value="CELL DIVISION PROTEIN FTSQ"/>
    <property type="match status" value="1"/>
</dbReference>
<proteinExistence type="predicted"/>
<evidence type="ECO:0000256" key="7">
    <source>
        <dbReference type="SAM" id="Phobius"/>
    </source>
</evidence>
<evidence type="ECO:0000256" key="6">
    <source>
        <dbReference type="SAM" id="MobiDB-lite"/>
    </source>
</evidence>
<feature type="domain" description="Cell division protein FtsQ/DivIB C-terminal" evidence="8">
    <location>
        <begin position="246"/>
        <end position="361"/>
    </location>
</feature>
<dbReference type="AlphaFoldDB" id="A0A430FEZ9"/>
<keyword evidence="3 7" id="KW-0812">Transmembrane</keyword>
<dbReference type="PANTHER" id="PTHR37820">
    <property type="entry name" value="CELL DIVISION PROTEIN DIVIB"/>
    <property type="match status" value="1"/>
</dbReference>
<evidence type="ECO:0000256" key="2">
    <source>
        <dbReference type="ARBA" id="ARBA00022618"/>
    </source>
</evidence>
<keyword evidence="1" id="KW-1003">Cell membrane</keyword>
<sequence length="371" mass="39630">MAGRVVSSSDSPQDKPSKSQGGSSRGSVSKRTPREASGTAHGNRVSHPSRSSRSVSSGSSTRGRGDVAPKGRSLSSRSSRGTSDTRSREGDFVDARTMPPRKSVSERLDSPDFGGPGLFARPKVVNFPERLKERRQAHRREVAIRAVIVVAVIAAIVTLIWGLLFSPLLRLHTDQISVGGTNTWVSESEVANIAYAQQGKSLLLIDTAGMEDKISELPGVTSATAVKHYPHGLDVTVKAEIPAAVLRASDSDYTAVDREGRVLNAVNASVKGIPVIEVKDAKKSLDSKAVKQALQVLGSLDESMRQKITKVEAKTQDSITTTLEDGYTIIWGNSSQMKLKKAVVDTLLSNPDQLEGAKTIDVAAPDKATIK</sequence>
<evidence type="ECO:0000256" key="4">
    <source>
        <dbReference type="ARBA" id="ARBA00022989"/>
    </source>
</evidence>
<reference evidence="10 11" key="1">
    <citation type="submission" date="2018-09" db="EMBL/GenBank/DDBJ databases">
        <title>Characterization of the phylogenetic diversity of five novel species belonging to the genus Bifidobacterium.</title>
        <authorList>
            <person name="Lugli G.A."/>
            <person name="Duranti S."/>
            <person name="Milani C."/>
        </authorList>
    </citation>
    <scope>NUCLEOTIDE SEQUENCE [LARGE SCALE GENOMIC DNA]</scope>
    <source>
        <strain evidence="10 11">2028B</strain>
    </source>
</reference>
<keyword evidence="2 10" id="KW-0132">Cell division</keyword>
<dbReference type="OrthoDB" id="3238713at2"/>
<dbReference type="InterPro" id="IPR013685">
    <property type="entry name" value="POTRA_FtsQ_type"/>
</dbReference>
<feature type="region of interest" description="Disordered" evidence="6">
    <location>
        <begin position="1"/>
        <end position="115"/>
    </location>
</feature>
<dbReference type="GO" id="GO:0051301">
    <property type="term" value="P:cell division"/>
    <property type="evidence" value="ECO:0007669"/>
    <property type="project" value="UniProtKB-KW"/>
</dbReference>